<comment type="caution">
    <text evidence="1">The sequence shown here is derived from an EMBL/GenBank/DDBJ whole genome shotgun (WGS) entry which is preliminary data.</text>
</comment>
<dbReference type="EMBL" id="CAJOAZ010024964">
    <property type="protein sequence ID" value="CAF4389104.1"/>
    <property type="molecule type" value="Genomic_DNA"/>
</dbReference>
<organism evidence="1 2">
    <name type="scientific">Adineta steineri</name>
    <dbReference type="NCBI Taxonomy" id="433720"/>
    <lineage>
        <taxon>Eukaryota</taxon>
        <taxon>Metazoa</taxon>
        <taxon>Spiralia</taxon>
        <taxon>Gnathifera</taxon>
        <taxon>Rotifera</taxon>
        <taxon>Eurotatoria</taxon>
        <taxon>Bdelloidea</taxon>
        <taxon>Adinetida</taxon>
        <taxon>Adinetidae</taxon>
        <taxon>Adineta</taxon>
    </lineage>
</organism>
<evidence type="ECO:0000313" key="2">
    <source>
        <dbReference type="Proteomes" id="UP000663844"/>
    </source>
</evidence>
<evidence type="ECO:0000313" key="1">
    <source>
        <dbReference type="EMBL" id="CAF4389104.1"/>
    </source>
</evidence>
<reference evidence="1" key="1">
    <citation type="submission" date="2021-02" db="EMBL/GenBank/DDBJ databases">
        <authorList>
            <person name="Nowell W R."/>
        </authorList>
    </citation>
    <scope>NUCLEOTIDE SEQUENCE</scope>
</reference>
<protein>
    <submittedName>
        <fullName evidence="1">Uncharacterized protein</fullName>
    </submittedName>
</protein>
<sequence>MTSWFTSAIQTVRDK</sequence>
<feature type="non-terminal residue" evidence="1">
    <location>
        <position position="15"/>
    </location>
</feature>
<accession>A0A820NHE5</accession>
<proteinExistence type="predicted"/>
<name>A0A820NHE5_9BILA</name>
<gene>
    <name evidence="1" type="ORF">OXD698_LOCUS50798</name>
</gene>
<dbReference type="Proteomes" id="UP000663844">
    <property type="component" value="Unassembled WGS sequence"/>
</dbReference>